<evidence type="ECO:0000313" key="2">
    <source>
        <dbReference type="Proteomes" id="UP001159363"/>
    </source>
</evidence>
<evidence type="ECO:0000313" key="1">
    <source>
        <dbReference type="EMBL" id="KAJ8885584.1"/>
    </source>
</evidence>
<gene>
    <name evidence="1" type="ORF">PR048_011782</name>
</gene>
<name>A0ABQ9HMI0_9NEOP</name>
<protein>
    <submittedName>
        <fullName evidence="1">Uncharacterized protein</fullName>
    </submittedName>
</protein>
<reference evidence="1 2" key="1">
    <citation type="submission" date="2023-02" db="EMBL/GenBank/DDBJ databases">
        <title>LHISI_Scaffold_Assembly.</title>
        <authorList>
            <person name="Stuart O.P."/>
            <person name="Cleave R."/>
            <person name="Magrath M.J.L."/>
            <person name="Mikheyev A.S."/>
        </authorList>
    </citation>
    <scope>NUCLEOTIDE SEQUENCE [LARGE SCALE GENOMIC DNA]</scope>
    <source>
        <strain evidence="1">Daus_M_001</strain>
        <tissue evidence="1">Leg muscle</tissue>
    </source>
</reference>
<dbReference type="Proteomes" id="UP001159363">
    <property type="component" value="Chromosome X"/>
</dbReference>
<proteinExistence type="predicted"/>
<dbReference type="EMBL" id="JARBHB010000004">
    <property type="protein sequence ID" value="KAJ8885584.1"/>
    <property type="molecule type" value="Genomic_DNA"/>
</dbReference>
<sequence>MADEETLLLSGSTEKKLNKGRRNKIRLSEWKDHKNKCLRNASKSFRNTKDIFVPGKCASGKVTVRRCTYECDKISKDMKTKDIFRSEFKLRFGPPRLGSYSYCDELYIHLAAAETEDEQKIISAKVHFITERLRLLIKFFMRMLAFDLIERRKKKSTVYHQKQWLEDIVNASPAFSAYYMDKEDFIVLSAIEGMLKKQPSFKITSFHWIQFSLEEPNTVRMRVSYNTLQPWHSYVISSLPRGRKHKRQLSTVLPQIYEEAIAIKKAKKKKTCYTCAGSFPFNIVTSTKVYV</sequence>
<comment type="caution">
    <text evidence="1">The sequence shown here is derived from an EMBL/GenBank/DDBJ whole genome shotgun (WGS) entry which is preliminary data.</text>
</comment>
<keyword evidence="2" id="KW-1185">Reference proteome</keyword>
<organism evidence="1 2">
    <name type="scientific">Dryococelus australis</name>
    <dbReference type="NCBI Taxonomy" id="614101"/>
    <lineage>
        <taxon>Eukaryota</taxon>
        <taxon>Metazoa</taxon>
        <taxon>Ecdysozoa</taxon>
        <taxon>Arthropoda</taxon>
        <taxon>Hexapoda</taxon>
        <taxon>Insecta</taxon>
        <taxon>Pterygota</taxon>
        <taxon>Neoptera</taxon>
        <taxon>Polyneoptera</taxon>
        <taxon>Phasmatodea</taxon>
        <taxon>Verophasmatodea</taxon>
        <taxon>Anareolatae</taxon>
        <taxon>Phasmatidae</taxon>
        <taxon>Eurycanthinae</taxon>
        <taxon>Dryococelus</taxon>
    </lineage>
</organism>
<accession>A0ABQ9HMI0</accession>